<proteinExistence type="predicted"/>
<evidence type="ECO:0000313" key="2">
    <source>
        <dbReference type="EMBL" id="TWO67897.1"/>
    </source>
</evidence>
<dbReference type="Pfam" id="PF00550">
    <property type="entry name" value="PP-binding"/>
    <property type="match status" value="1"/>
</dbReference>
<dbReference type="RefSeq" id="WP_145896071.1">
    <property type="nucleotide sequence ID" value="NZ_VOBQ01000022.1"/>
</dbReference>
<organism evidence="2 3">
    <name type="scientific">Caenimonas sedimenti</name>
    <dbReference type="NCBI Taxonomy" id="2596921"/>
    <lineage>
        <taxon>Bacteria</taxon>
        <taxon>Pseudomonadati</taxon>
        <taxon>Pseudomonadota</taxon>
        <taxon>Betaproteobacteria</taxon>
        <taxon>Burkholderiales</taxon>
        <taxon>Comamonadaceae</taxon>
        <taxon>Caenimonas</taxon>
    </lineage>
</organism>
<sequence>MNEKLRQVFATALALEPAQVGDSLKYAESPAWDSVAHMALVAAIEEAFGIMIDAEDVIDMSSFAEAKRIVAKYL</sequence>
<comment type="caution">
    <text evidence="2">The sequence shown here is derived from an EMBL/GenBank/DDBJ whole genome shotgun (WGS) entry which is preliminary data.</text>
</comment>
<feature type="domain" description="Carrier" evidence="1">
    <location>
        <begin position="1"/>
        <end position="74"/>
    </location>
</feature>
<dbReference type="OrthoDB" id="5326335at2"/>
<dbReference type="AlphaFoldDB" id="A0A562ZHP5"/>
<dbReference type="EMBL" id="VOBQ01000022">
    <property type="protein sequence ID" value="TWO67897.1"/>
    <property type="molecule type" value="Genomic_DNA"/>
</dbReference>
<dbReference type="InterPro" id="IPR009081">
    <property type="entry name" value="PP-bd_ACP"/>
</dbReference>
<gene>
    <name evidence="2" type="ORF">FN976_25035</name>
</gene>
<keyword evidence="3" id="KW-1185">Reference proteome</keyword>
<dbReference type="InterPro" id="IPR036736">
    <property type="entry name" value="ACP-like_sf"/>
</dbReference>
<evidence type="ECO:0000313" key="3">
    <source>
        <dbReference type="Proteomes" id="UP000318199"/>
    </source>
</evidence>
<name>A0A562ZHP5_9BURK</name>
<evidence type="ECO:0000259" key="1">
    <source>
        <dbReference type="PROSITE" id="PS50075"/>
    </source>
</evidence>
<dbReference type="SUPFAM" id="SSF47336">
    <property type="entry name" value="ACP-like"/>
    <property type="match status" value="1"/>
</dbReference>
<accession>A0A562ZHP5</accession>
<dbReference type="Proteomes" id="UP000318199">
    <property type="component" value="Unassembled WGS sequence"/>
</dbReference>
<reference evidence="2 3" key="1">
    <citation type="submission" date="2019-07" db="EMBL/GenBank/DDBJ databases">
        <title>Caenimonas sedimenti sp. nov., isolated from activated sludge.</title>
        <authorList>
            <person name="Xu J."/>
        </authorList>
    </citation>
    <scope>NUCLEOTIDE SEQUENCE [LARGE SCALE GENOMIC DNA]</scope>
    <source>
        <strain evidence="2 3">HX-9-20</strain>
    </source>
</reference>
<protein>
    <submittedName>
        <fullName evidence="2">Acyl carrier protein</fullName>
    </submittedName>
</protein>
<dbReference type="Gene3D" id="1.10.1200.10">
    <property type="entry name" value="ACP-like"/>
    <property type="match status" value="1"/>
</dbReference>
<dbReference type="PROSITE" id="PS50075">
    <property type="entry name" value="CARRIER"/>
    <property type="match status" value="1"/>
</dbReference>